<keyword evidence="1" id="KW-0472">Membrane</keyword>
<dbReference type="AlphaFoldDB" id="A0A2M3ZQ21"/>
<evidence type="ECO:0000313" key="2">
    <source>
        <dbReference type="EMBL" id="MBW30667.1"/>
    </source>
</evidence>
<keyword evidence="1" id="KW-0812">Transmembrane</keyword>
<reference evidence="2" key="1">
    <citation type="submission" date="2018-01" db="EMBL/GenBank/DDBJ databases">
        <title>An insight into the sialome of Amazonian anophelines.</title>
        <authorList>
            <person name="Ribeiro J.M."/>
            <person name="Scarpassa V."/>
            <person name="Calvo E."/>
        </authorList>
    </citation>
    <scope>NUCLEOTIDE SEQUENCE</scope>
    <source>
        <tissue evidence="2">Salivary glands</tissue>
    </source>
</reference>
<feature type="transmembrane region" description="Helical" evidence="1">
    <location>
        <begin position="31"/>
        <end position="49"/>
    </location>
</feature>
<accession>A0A2M3ZQ21</accession>
<protein>
    <submittedName>
        <fullName evidence="2">Putative secreted peptide</fullName>
    </submittedName>
</protein>
<evidence type="ECO:0000256" key="1">
    <source>
        <dbReference type="SAM" id="Phobius"/>
    </source>
</evidence>
<organism evidence="2">
    <name type="scientific">Anopheles braziliensis</name>
    <dbReference type="NCBI Taxonomy" id="58242"/>
    <lineage>
        <taxon>Eukaryota</taxon>
        <taxon>Metazoa</taxon>
        <taxon>Ecdysozoa</taxon>
        <taxon>Arthropoda</taxon>
        <taxon>Hexapoda</taxon>
        <taxon>Insecta</taxon>
        <taxon>Pterygota</taxon>
        <taxon>Neoptera</taxon>
        <taxon>Endopterygota</taxon>
        <taxon>Diptera</taxon>
        <taxon>Nematocera</taxon>
        <taxon>Culicoidea</taxon>
        <taxon>Culicidae</taxon>
        <taxon>Anophelinae</taxon>
        <taxon>Anopheles</taxon>
    </lineage>
</organism>
<proteinExistence type="predicted"/>
<sequence>MSAIAIFGVHFHHVVVVTAIAASATGAAHTVTMMSMTVVMPATAVMPMMSMIPSTVMMRTTAIRFAAGFTRMFATAAAGAAAPRRRTSTITLTRTCLLSQRLECHGRRYKARRG</sequence>
<dbReference type="EMBL" id="GGFM01009916">
    <property type="protein sequence ID" value="MBW30667.1"/>
    <property type="molecule type" value="Transcribed_RNA"/>
</dbReference>
<keyword evidence="1" id="KW-1133">Transmembrane helix</keyword>
<name>A0A2M3ZQ21_9DIPT</name>